<dbReference type="RefSeq" id="WP_085980543.1">
    <property type="nucleotide sequence ID" value="NZ_CP045721.1"/>
</dbReference>
<reference evidence="3 4" key="1">
    <citation type="submission" date="2019-06" db="EMBL/GenBank/DDBJ databases">
        <title>Taxogenomics and systematics of the genus Pantoea.</title>
        <authorList>
            <person name="Tambong J.T."/>
        </authorList>
    </citation>
    <scope>NUCLEOTIDE SEQUENCE [LARGE SCALE GENOMIC DNA]</scope>
    <source>
        <strain evidence="3 4">LMG 24197</strain>
    </source>
</reference>
<gene>
    <name evidence="3" type="ORF">FJW02_04545</name>
</gene>
<comment type="caution">
    <text evidence="3">The sequence shown here is derived from an EMBL/GenBank/DDBJ whole genome shotgun (WGS) entry which is preliminary data.</text>
</comment>
<feature type="compositionally biased region" description="Basic and acidic residues" evidence="1">
    <location>
        <begin position="1"/>
        <end position="12"/>
    </location>
</feature>
<dbReference type="EMBL" id="VHJB01000036">
    <property type="protein sequence ID" value="TPV41118.1"/>
    <property type="molecule type" value="Genomic_DNA"/>
</dbReference>
<organism evidence="3 4">
    <name type="scientific">Pantoea eucalypti</name>
    <dbReference type="NCBI Taxonomy" id="470933"/>
    <lineage>
        <taxon>Bacteria</taxon>
        <taxon>Pseudomonadati</taxon>
        <taxon>Pseudomonadota</taxon>
        <taxon>Gammaproteobacteria</taxon>
        <taxon>Enterobacterales</taxon>
        <taxon>Erwiniaceae</taxon>
        <taxon>Pantoea</taxon>
    </lineage>
</organism>
<name>A0ABY2ZN08_9GAMM</name>
<dbReference type="GeneID" id="99324148"/>
<accession>A0ABY2ZN08</accession>
<keyword evidence="4" id="KW-1185">Reference proteome</keyword>
<dbReference type="PANTHER" id="PTHR47515:SF1">
    <property type="entry name" value="BLR2054 PROTEIN"/>
    <property type="match status" value="1"/>
</dbReference>
<sequence length="94" mass="10827">MGVRKWEKDRLSRPGAPSDNATVESFNGWLRQECLNDNWLMSLEDALHKIESWRILFNKRRPHSAVGCMPPPNLPKNLLVARICSHNEAGYSRL</sequence>
<dbReference type="SUPFAM" id="SSF53098">
    <property type="entry name" value="Ribonuclease H-like"/>
    <property type="match status" value="1"/>
</dbReference>
<dbReference type="Pfam" id="PF13683">
    <property type="entry name" value="rve_3"/>
    <property type="match status" value="1"/>
</dbReference>
<dbReference type="InterPro" id="IPR012337">
    <property type="entry name" value="RNaseH-like_sf"/>
</dbReference>
<evidence type="ECO:0000313" key="4">
    <source>
        <dbReference type="Proteomes" id="UP000315469"/>
    </source>
</evidence>
<dbReference type="Proteomes" id="UP000315469">
    <property type="component" value="Unassembled WGS sequence"/>
</dbReference>
<dbReference type="PANTHER" id="PTHR47515">
    <property type="entry name" value="LOW CALCIUM RESPONSE LOCUS PROTEIN T"/>
    <property type="match status" value="1"/>
</dbReference>
<feature type="domain" description="Integrase catalytic" evidence="2">
    <location>
        <begin position="11"/>
        <end position="71"/>
    </location>
</feature>
<evidence type="ECO:0000259" key="2">
    <source>
        <dbReference type="Pfam" id="PF13683"/>
    </source>
</evidence>
<feature type="region of interest" description="Disordered" evidence="1">
    <location>
        <begin position="1"/>
        <end position="22"/>
    </location>
</feature>
<proteinExistence type="predicted"/>
<evidence type="ECO:0000256" key="1">
    <source>
        <dbReference type="SAM" id="MobiDB-lite"/>
    </source>
</evidence>
<dbReference type="InterPro" id="IPR001584">
    <property type="entry name" value="Integrase_cat-core"/>
</dbReference>
<evidence type="ECO:0000313" key="3">
    <source>
        <dbReference type="EMBL" id="TPV41118.1"/>
    </source>
</evidence>
<protein>
    <submittedName>
        <fullName evidence="3">Transposase</fullName>
    </submittedName>
</protein>